<dbReference type="Proteomes" id="UP001326199">
    <property type="component" value="Unassembled WGS sequence"/>
</dbReference>
<proteinExistence type="predicted"/>
<evidence type="ECO:0000313" key="2">
    <source>
        <dbReference type="Proteomes" id="UP001326199"/>
    </source>
</evidence>
<sequence>MYRIASIVKQKPYCLGYMSTEEDTSAKVYRRRFSLQDSLIFPQSTYPTIQSPSPQAHTAVTAKDSIWTGHIKSNHDDKHQVQKADELVSSSVVFMQVGRDVWMLTWWTL</sequence>
<comment type="caution">
    <text evidence="1">The sequence shown here is derived from an EMBL/GenBank/DDBJ whole genome shotgun (WGS) entry which is preliminary data.</text>
</comment>
<evidence type="ECO:0000313" key="1">
    <source>
        <dbReference type="EMBL" id="KAK4674029.1"/>
    </source>
</evidence>
<dbReference type="EMBL" id="JAFFHB010000001">
    <property type="protein sequence ID" value="KAK4674029.1"/>
    <property type="molecule type" value="Genomic_DNA"/>
</dbReference>
<protein>
    <submittedName>
        <fullName evidence="1">Uncharacterized protein</fullName>
    </submittedName>
</protein>
<name>A0ABR0I1L8_9PEZI</name>
<gene>
    <name evidence="1" type="ORF">QC763_116960</name>
</gene>
<reference evidence="1 2" key="1">
    <citation type="journal article" date="2023" name="bioRxiv">
        <title>High-quality genome assemblies of four members of thePodospora anserinaspecies complex.</title>
        <authorList>
            <person name="Ament-Velasquez S.L."/>
            <person name="Vogan A.A."/>
            <person name="Wallerman O."/>
            <person name="Hartmann F."/>
            <person name="Gautier V."/>
            <person name="Silar P."/>
            <person name="Giraud T."/>
            <person name="Johannesson H."/>
        </authorList>
    </citation>
    <scope>NUCLEOTIDE SEQUENCE [LARGE SCALE GENOMIC DNA]</scope>
    <source>
        <strain evidence="1 2">CBS 411.78</strain>
    </source>
</reference>
<accession>A0ABR0I1L8</accession>
<organism evidence="1 2">
    <name type="scientific">Podospora pseudopauciseta</name>
    <dbReference type="NCBI Taxonomy" id="2093780"/>
    <lineage>
        <taxon>Eukaryota</taxon>
        <taxon>Fungi</taxon>
        <taxon>Dikarya</taxon>
        <taxon>Ascomycota</taxon>
        <taxon>Pezizomycotina</taxon>
        <taxon>Sordariomycetes</taxon>
        <taxon>Sordariomycetidae</taxon>
        <taxon>Sordariales</taxon>
        <taxon>Podosporaceae</taxon>
        <taxon>Podospora</taxon>
    </lineage>
</organism>
<keyword evidence="2" id="KW-1185">Reference proteome</keyword>
<dbReference type="GeneID" id="87928616"/>
<dbReference type="RefSeq" id="XP_062771351.1">
    <property type="nucleotide sequence ID" value="XM_062908273.1"/>
</dbReference>